<dbReference type="RefSeq" id="WP_027411064.1">
    <property type="nucleotide sequence ID" value="NZ_BMWS01000001.1"/>
</dbReference>
<reference evidence="1 2" key="1">
    <citation type="journal article" date="2014" name="Int. J. Syst. Evol. Microbiol.">
        <title>Complete genome sequence of Corynebacterium casei LMG S-19264T (=DSM 44701T), isolated from a smear-ripened cheese.</title>
        <authorList>
            <consortium name="US DOE Joint Genome Institute (JGI-PGF)"/>
            <person name="Walter F."/>
            <person name="Albersmeier A."/>
            <person name="Kalinowski J."/>
            <person name="Ruckert C."/>
        </authorList>
    </citation>
    <scope>NUCLEOTIDE SEQUENCE [LARGE SCALE GENOMIC DNA]</scope>
    <source>
        <strain evidence="1 2">KCTC 12285</strain>
    </source>
</reference>
<protein>
    <submittedName>
        <fullName evidence="1">Uncharacterized protein</fullName>
    </submittedName>
</protein>
<dbReference type="InterPro" id="IPR036291">
    <property type="entry name" value="NAD(P)-bd_dom_sf"/>
</dbReference>
<organism evidence="1 2">
    <name type="scientific">Aquimarina muelleri</name>
    <dbReference type="NCBI Taxonomy" id="279356"/>
    <lineage>
        <taxon>Bacteria</taxon>
        <taxon>Pseudomonadati</taxon>
        <taxon>Bacteroidota</taxon>
        <taxon>Flavobacteriia</taxon>
        <taxon>Flavobacteriales</taxon>
        <taxon>Flavobacteriaceae</taxon>
        <taxon>Aquimarina</taxon>
    </lineage>
</organism>
<comment type="caution">
    <text evidence="1">The sequence shown here is derived from an EMBL/GenBank/DDBJ whole genome shotgun (WGS) entry which is preliminary data.</text>
</comment>
<dbReference type="EMBL" id="BMWS01000001">
    <property type="protein sequence ID" value="GGX03089.1"/>
    <property type="molecule type" value="Genomic_DNA"/>
</dbReference>
<dbReference type="AlphaFoldDB" id="A0A918N2J6"/>
<evidence type="ECO:0000313" key="1">
    <source>
        <dbReference type="EMBL" id="GGX03089.1"/>
    </source>
</evidence>
<sequence>MKEIKTIGIIGMGTIGNSISYILQQAGLNVIGFKHKNRGGQMFKELMENGKIEIVNDTGYDIFPRKDTLQIKVTSSLQEIVAKSDLIFNCCLFPQNSTIYEFSKLEKASLKKRKIPILAIPGTLGTNWLIGLESLNVGLMGCSPIFATKKDTHSLEGITTSLLDFKSKIPIGYDDLETRLFLLDFLNEHFKFKNNASTFIDGGSSIQTALSSPVSAINASAICDNAEKLIHSKKETIKEDIYMLSEEYSLLFQKIFDEQLTVANLLQIPKPQTIKEWLRNRKKNIQADNITEMLEEIYKEKYITISKQDRRLSETFYALSYFSFFAEALGHTVSTTNHLLYKLNDLQKSVNTDPFSENIILSLKQSATSYAEHIKVKRNSNKRKETQMV</sequence>
<evidence type="ECO:0000313" key="2">
    <source>
        <dbReference type="Proteomes" id="UP000601108"/>
    </source>
</evidence>
<proteinExistence type="predicted"/>
<accession>A0A918N2J6</accession>
<dbReference type="Proteomes" id="UP000601108">
    <property type="component" value="Unassembled WGS sequence"/>
</dbReference>
<dbReference type="Gene3D" id="3.40.50.720">
    <property type="entry name" value="NAD(P)-binding Rossmann-like Domain"/>
    <property type="match status" value="1"/>
</dbReference>
<keyword evidence="2" id="KW-1185">Reference proteome</keyword>
<gene>
    <name evidence="1" type="ORF">GCM10007384_01040</name>
</gene>
<dbReference type="SUPFAM" id="SSF51735">
    <property type="entry name" value="NAD(P)-binding Rossmann-fold domains"/>
    <property type="match status" value="1"/>
</dbReference>
<name>A0A918N2J6_9FLAO</name>